<dbReference type="EMBL" id="JAOYEY010000006">
    <property type="protein sequence ID" value="MCV9884090.1"/>
    <property type="molecule type" value="Genomic_DNA"/>
</dbReference>
<evidence type="ECO:0000313" key="3">
    <source>
        <dbReference type="EMBL" id="MCV9884090.1"/>
    </source>
</evidence>
<protein>
    <submittedName>
        <fullName evidence="3">GNAT family N-acetyltransferase</fullName>
    </submittedName>
</protein>
<dbReference type="CDD" id="cd04301">
    <property type="entry name" value="NAT_SF"/>
    <property type="match status" value="1"/>
</dbReference>
<reference evidence="3 4" key="1">
    <citation type="submission" date="2022-10" db="EMBL/GenBank/DDBJ databases">
        <title>Draft genome assembly of moderately radiation resistant bacterium Metabacillus halosaccharovorans.</title>
        <authorList>
            <person name="Pal S."/>
            <person name="Gopinathan A."/>
        </authorList>
    </citation>
    <scope>NUCLEOTIDE SEQUENCE [LARGE SCALE GENOMIC DNA]</scope>
    <source>
        <strain evidence="3 4">VITHBRA001</strain>
    </source>
</reference>
<dbReference type="InterPro" id="IPR050769">
    <property type="entry name" value="NAT_camello-type"/>
</dbReference>
<evidence type="ECO:0000313" key="4">
    <source>
        <dbReference type="Proteomes" id="UP001526147"/>
    </source>
</evidence>
<gene>
    <name evidence="3" type="ORF">OIH86_00090</name>
</gene>
<evidence type="ECO:0000259" key="2">
    <source>
        <dbReference type="PROSITE" id="PS51186"/>
    </source>
</evidence>
<dbReference type="RefSeq" id="WP_264141128.1">
    <property type="nucleotide sequence ID" value="NZ_JAOYEY010000006.1"/>
</dbReference>
<feature type="domain" description="N-acetyltransferase" evidence="2">
    <location>
        <begin position="1"/>
        <end position="166"/>
    </location>
</feature>
<dbReference type="Proteomes" id="UP001526147">
    <property type="component" value="Unassembled WGS sequence"/>
</dbReference>
<dbReference type="PANTHER" id="PTHR13947:SF37">
    <property type="entry name" value="LD18367P"/>
    <property type="match status" value="1"/>
</dbReference>
<keyword evidence="4" id="KW-1185">Reference proteome</keyword>
<proteinExistence type="predicted"/>
<dbReference type="Gene3D" id="3.40.630.30">
    <property type="match status" value="1"/>
</dbReference>
<dbReference type="PANTHER" id="PTHR13947">
    <property type="entry name" value="GNAT FAMILY N-ACETYLTRANSFERASE"/>
    <property type="match status" value="1"/>
</dbReference>
<dbReference type="InterPro" id="IPR016181">
    <property type="entry name" value="Acyl_CoA_acyltransferase"/>
</dbReference>
<dbReference type="InterPro" id="IPR000182">
    <property type="entry name" value="GNAT_dom"/>
</dbReference>
<accession>A0ABT3DAI9</accession>
<organism evidence="3 4">
    <name type="scientific">Metabacillus halosaccharovorans</name>
    <dbReference type="NCBI Taxonomy" id="930124"/>
    <lineage>
        <taxon>Bacteria</taxon>
        <taxon>Bacillati</taxon>
        <taxon>Bacillota</taxon>
        <taxon>Bacilli</taxon>
        <taxon>Bacillales</taxon>
        <taxon>Bacillaceae</taxon>
        <taxon>Metabacillus</taxon>
    </lineage>
</organism>
<sequence>MDIREVRKSEVEKVSRFLLKTMEDVYPFQIGDASLRDLTHMESLYINKSKATILAAFSKGEVIGTIALRPYDGRISSLKDRYELDQTCEIIKCYVDKNARRQGVGTLLYEAIELYSNIAGYKMMYLHTHKFLPGGLSFWRKKGFVETLDEFDEWQTVHFEKEVTINKYE</sequence>
<dbReference type="SUPFAM" id="SSF55729">
    <property type="entry name" value="Acyl-CoA N-acyltransferases (Nat)"/>
    <property type="match status" value="1"/>
</dbReference>
<comment type="caution">
    <text evidence="3">The sequence shown here is derived from an EMBL/GenBank/DDBJ whole genome shotgun (WGS) entry which is preliminary data.</text>
</comment>
<evidence type="ECO:0000256" key="1">
    <source>
        <dbReference type="ARBA" id="ARBA00022679"/>
    </source>
</evidence>
<dbReference type="PROSITE" id="PS51186">
    <property type="entry name" value="GNAT"/>
    <property type="match status" value="1"/>
</dbReference>
<keyword evidence="1" id="KW-0808">Transferase</keyword>
<name>A0ABT3DAI9_9BACI</name>
<dbReference type="Pfam" id="PF00583">
    <property type="entry name" value="Acetyltransf_1"/>
    <property type="match status" value="1"/>
</dbReference>